<reference evidence="8 9" key="1">
    <citation type="submission" date="2024-09" db="EMBL/GenBank/DDBJ databases">
        <authorList>
            <person name="Sun Q."/>
            <person name="Mori K."/>
        </authorList>
    </citation>
    <scope>NUCLEOTIDE SEQUENCE [LARGE SCALE GENOMIC DNA]</scope>
    <source>
        <strain evidence="8 9">NCAIM B.02415</strain>
    </source>
</reference>
<dbReference type="Pfam" id="PF25601">
    <property type="entry name" value="AAA_lid_14"/>
    <property type="match status" value="1"/>
</dbReference>
<feature type="domain" description="Sigma-54 factor interaction" evidence="7">
    <location>
        <begin position="1635"/>
        <end position="1864"/>
    </location>
</feature>
<keyword evidence="9" id="KW-1185">Reference proteome</keyword>
<dbReference type="Proteomes" id="UP001589828">
    <property type="component" value="Unassembled WGS sequence"/>
</dbReference>
<dbReference type="Pfam" id="PF02954">
    <property type="entry name" value="HTH_8"/>
    <property type="match status" value="1"/>
</dbReference>
<evidence type="ECO:0000256" key="6">
    <source>
        <dbReference type="ARBA" id="ARBA00023163"/>
    </source>
</evidence>
<dbReference type="SUPFAM" id="SSF52540">
    <property type="entry name" value="P-loop containing nucleoside triphosphate hydrolases"/>
    <property type="match status" value="1"/>
</dbReference>
<keyword evidence="6" id="KW-0804">Transcription</keyword>
<dbReference type="InterPro" id="IPR003018">
    <property type="entry name" value="GAF"/>
</dbReference>
<proteinExistence type="predicted"/>
<evidence type="ECO:0000256" key="5">
    <source>
        <dbReference type="ARBA" id="ARBA00023159"/>
    </source>
</evidence>
<dbReference type="Gene3D" id="1.10.8.60">
    <property type="match status" value="1"/>
</dbReference>
<dbReference type="SMART" id="SM00065">
    <property type="entry name" value="GAF"/>
    <property type="match status" value="5"/>
</dbReference>
<protein>
    <submittedName>
        <fullName evidence="8">Sigma 54-interacting transcriptional regulator</fullName>
    </submittedName>
</protein>
<sequence>MKHISTISDGDLIFQNSIILELSKSETIDDLLITAGTIASYLKFQGAFISLFDKDYDSYNFLGHEPNDDAFFGKSEIINNYGSFLNEELYVKGIIRSTGPFKFDLAQLSKEENLPDHFRYCVQRGYNILLSFVIKNQSHIVGIIWFAGHDTNLPTIAVNSVVPDLLPFFGTVLNNIITNIKIEEEQKNRQLLLSLGRDLADIRTKTQFQDIIDSRFKPRFNFTHSYVGTISDDLTYFTSFMMDRNSRSRHHSDFNFENGTIHKIDRLLYDCLLIAEDPTILDLDELIKIPDAPDYIKINYDVGTKEMVLFQLRESRGIRAFLCFYFNSKRSVNKPNLRILKELGELLSTAIVNILTYEELQKQELTNKLLLDFSNKVASARDSKGLVKIVKNQFRNTFACKYCKIRVINSETFTHFPLFEDSQADNRPRYHQHGHFPVNDGFFNQLVESEDFLEFEVEKLLKAGTGPGYIQQEASRGIKWIWGVTLKDGTDTPAVLLIFFRENNPIKAEAKDLLLRMTYLLSFAVSNYIARFRIEEREKEKDVLLDLGQEMITIRDKNDLLTLINVKLKRLIDIDHTSLILLNENGKKFNSFLIEPNSAIQFEDNLDNAISNWQNADEIIVKVALKSYYPVVIDLDKIINNPAIPDYIRLNYEAGIRELCVLPLRNNKKNIGLLMLFSNHKGTFLRNELKILKGVTHQLSIAVSDIISREQIFKREQERDYLLAAGNFMAKIKDKKDLLEVLNNYLKKLVHFTTNIILLLSEDRSTMNVFLADPDFKSKSYLLKKDIPGYRFNVDDDILKDAFKTEHANVINLSQYFSRQNETPPDWLKFYYDSDMKWLVTMPLLNDVKPFGIAIFLSNRAVDFEKNALGIIEGVSNQMAIAVSNILANEAIRKRELEKEVLLSLSHDVSRIRDKNDLISMINNQFKKLFYFNYSTIGVTNEDSLTFSFFLTDPNSLSRVHKDYAAINASKFPLTDGFLDNYIWHDEPYIFDLVAAAQGGYLPPYLVPAYDCGLKEVLAIRILSDNAFFGAICFFSNIKGSFHKGQTEIVKGITDQVSTAVANIMANEKAIAREREKELLLAISHEIGVVRDRESLWGFINNRLHKFIGFTRSAVLRICEDRTQIEVYFKDVNGPASIHPAYMEYILSPQSIDDGVFNLALESDEPYFINYKDLLDTASPPPIAAIHHELGYKEAVLIPLQGEKEHWGLLFIAADREGTFTERNINILKGVASQVGVVISNIVANEEIHIREQEKATLLSISYELGNIRDKEKLLTFINTSLRRLINFSNCSIASVDKEGKTFSWYLTDPQPILTDHPEYEQVANKTYPVLDGIYNQILNSEEPTIFDVAQLNAQLPDTHSYAKLLYKIGLKEAVTMPLKDETGNVGVLTFYAEQKNSFSANALKIIKGVSSQISIAASNIRAHEDIAQREQEKSWLLSFSKDIALVKNKKELAVFVDQYFKNVFKVNDFIILIKNDDNTVSYFMYNVPEHVMKDHLFQAAVAAPAQSLPDFGATAMVLNSEEPVVLNVNEMIINRMVRPDGIPILKLLGFEEVLGIRLVAANEPIGILWTRPNQVNTHLLKGLSAQISSAIANIKANQKIVQHLSEINKYKQQLEQENLYLQDEIGTSYNHSEIIGSGGGMQKIFQMVSQVANSNSTVLLLGETGTGKELIARAIHNSSARKDKLMIKVNCAALPANLVESELFGHERGSFTGAIERKLGKFELANKSTLFLDEVGEMPPELQVKLLRVLQEREIERVGGKSTIKIDVRIIAATNRDLKKEVDEGRFRDDLYYRLNVFPLMLPPLRSRKEDIPLLTSFFINRYSKTSGKNTTNISQKAMKELMEYSWPGNVRELEHIIERSVLLANSDTIKKVPLPVFEQEIPHTENENYSLLTIEENEREHILKALKMTKGKVSGYNGAAEILGVPYSTLTSKMRKLGIRKAHYFPEK</sequence>
<dbReference type="Pfam" id="PF00158">
    <property type="entry name" value="Sigma54_activat"/>
    <property type="match status" value="1"/>
</dbReference>
<dbReference type="InterPro" id="IPR027417">
    <property type="entry name" value="P-loop_NTPase"/>
</dbReference>
<dbReference type="PROSITE" id="PS00675">
    <property type="entry name" value="SIGMA54_INTERACT_1"/>
    <property type="match status" value="1"/>
</dbReference>
<gene>
    <name evidence="8" type="ORF">ACFFGT_02000</name>
</gene>
<comment type="caution">
    <text evidence="8">The sequence shown here is derived from an EMBL/GenBank/DDBJ whole genome shotgun (WGS) entry which is preliminary data.</text>
</comment>
<dbReference type="InterPro" id="IPR025662">
    <property type="entry name" value="Sigma_54_int_dom_ATP-bd_1"/>
</dbReference>
<dbReference type="Pfam" id="PF01590">
    <property type="entry name" value="GAF"/>
    <property type="match status" value="1"/>
</dbReference>
<dbReference type="EMBL" id="JBHLTS010000004">
    <property type="protein sequence ID" value="MFC0512945.1"/>
    <property type="molecule type" value="Genomic_DNA"/>
</dbReference>
<dbReference type="CDD" id="cd00009">
    <property type="entry name" value="AAA"/>
    <property type="match status" value="1"/>
</dbReference>
<keyword evidence="4" id="KW-0238">DNA-binding</keyword>
<evidence type="ECO:0000256" key="4">
    <source>
        <dbReference type="ARBA" id="ARBA00023125"/>
    </source>
</evidence>
<evidence type="ECO:0000313" key="8">
    <source>
        <dbReference type="EMBL" id="MFC0512945.1"/>
    </source>
</evidence>
<dbReference type="InterPro" id="IPR003593">
    <property type="entry name" value="AAA+_ATPase"/>
</dbReference>
<dbReference type="PROSITE" id="PS00688">
    <property type="entry name" value="SIGMA54_INTERACT_3"/>
    <property type="match status" value="1"/>
</dbReference>
<evidence type="ECO:0000256" key="3">
    <source>
        <dbReference type="ARBA" id="ARBA00023015"/>
    </source>
</evidence>
<dbReference type="RefSeq" id="WP_377020820.1">
    <property type="nucleotide sequence ID" value="NZ_JBHLTS010000004.1"/>
</dbReference>
<dbReference type="SUPFAM" id="SSF46689">
    <property type="entry name" value="Homeodomain-like"/>
    <property type="match status" value="1"/>
</dbReference>
<dbReference type="InterPro" id="IPR029016">
    <property type="entry name" value="GAF-like_dom_sf"/>
</dbReference>
<keyword evidence="2" id="KW-0067">ATP-binding</keyword>
<dbReference type="Gene3D" id="3.40.50.300">
    <property type="entry name" value="P-loop containing nucleotide triphosphate hydrolases"/>
    <property type="match status" value="1"/>
</dbReference>
<dbReference type="Gene3D" id="1.10.10.60">
    <property type="entry name" value="Homeodomain-like"/>
    <property type="match status" value="1"/>
</dbReference>
<dbReference type="PANTHER" id="PTHR32071:SF117">
    <property type="entry name" value="PTS-DEPENDENT DIHYDROXYACETONE KINASE OPERON REGULATORY PROTEIN-RELATED"/>
    <property type="match status" value="1"/>
</dbReference>
<dbReference type="PANTHER" id="PTHR32071">
    <property type="entry name" value="TRANSCRIPTIONAL REGULATORY PROTEIN"/>
    <property type="match status" value="1"/>
</dbReference>
<accession>A0ABV6L350</accession>
<dbReference type="InterPro" id="IPR002197">
    <property type="entry name" value="HTH_Fis"/>
</dbReference>
<dbReference type="SMART" id="SM00382">
    <property type="entry name" value="AAA"/>
    <property type="match status" value="1"/>
</dbReference>
<evidence type="ECO:0000313" key="9">
    <source>
        <dbReference type="Proteomes" id="UP001589828"/>
    </source>
</evidence>
<keyword evidence="3" id="KW-0805">Transcription regulation</keyword>
<dbReference type="PROSITE" id="PS50045">
    <property type="entry name" value="SIGMA54_INTERACT_4"/>
    <property type="match status" value="1"/>
</dbReference>
<dbReference type="InterPro" id="IPR002078">
    <property type="entry name" value="Sigma_54_int"/>
</dbReference>
<keyword evidence="1" id="KW-0547">Nucleotide-binding</keyword>
<dbReference type="Pfam" id="PF13185">
    <property type="entry name" value="GAF_2"/>
    <property type="match status" value="2"/>
</dbReference>
<evidence type="ECO:0000259" key="7">
    <source>
        <dbReference type="PROSITE" id="PS50045"/>
    </source>
</evidence>
<evidence type="ECO:0000256" key="2">
    <source>
        <dbReference type="ARBA" id="ARBA00022840"/>
    </source>
</evidence>
<dbReference type="InterPro" id="IPR025944">
    <property type="entry name" value="Sigma_54_int_dom_CS"/>
</dbReference>
<dbReference type="InterPro" id="IPR009057">
    <property type="entry name" value="Homeodomain-like_sf"/>
</dbReference>
<name>A0ABV6L350_9SPHI</name>
<dbReference type="Gene3D" id="3.30.450.40">
    <property type="match status" value="5"/>
</dbReference>
<organism evidence="8 9">
    <name type="scientific">Mucilaginibacter angelicae</name>
    <dbReference type="NCBI Taxonomy" id="869718"/>
    <lineage>
        <taxon>Bacteria</taxon>
        <taxon>Pseudomonadati</taxon>
        <taxon>Bacteroidota</taxon>
        <taxon>Sphingobacteriia</taxon>
        <taxon>Sphingobacteriales</taxon>
        <taxon>Sphingobacteriaceae</taxon>
        <taxon>Mucilaginibacter</taxon>
    </lineage>
</organism>
<keyword evidence="5" id="KW-0010">Activator</keyword>
<dbReference type="InterPro" id="IPR058031">
    <property type="entry name" value="AAA_lid_NorR"/>
</dbReference>
<evidence type="ECO:0000256" key="1">
    <source>
        <dbReference type="ARBA" id="ARBA00022741"/>
    </source>
</evidence>
<dbReference type="SUPFAM" id="SSF55781">
    <property type="entry name" value="GAF domain-like"/>
    <property type="match status" value="7"/>
</dbReference>